<dbReference type="RefSeq" id="WP_163747404.1">
    <property type="nucleotide sequence ID" value="NZ_AP022596.1"/>
</dbReference>
<dbReference type="Pfam" id="PF13473">
    <property type="entry name" value="Cupredoxin_1"/>
    <property type="match status" value="1"/>
</dbReference>
<dbReference type="InterPro" id="IPR028096">
    <property type="entry name" value="EfeO_Cupredoxin"/>
</dbReference>
<evidence type="ECO:0000256" key="1">
    <source>
        <dbReference type="SAM" id="SignalP"/>
    </source>
</evidence>
<reference evidence="3 4" key="1">
    <citation type="journal article" date="2019" name="Emerg. Microbes Infect.">
        <title>Comprehensive subspecies identification of 175 nontuberculous mycobacteria species based on 7547 genomic profiles.</title>
        <authorList>
            <person name="Matsumoto Y."/>
            <person name="Kinjo T."/>
            <person name="Motooka D."/>
            <person name="Nabeya D."/>
            <person name="Jung N."/>
            <person name="Uechi K."/>
            <person name="Horii T."/>
            <person name="Iida T."/>
            <person name="Fujita J."/>
            <person name="Nakamura S."/>
        </authorList>
    </citation>
    <scope>NUCLEOTIDE SEQUENCE [LARGE SCALE GENOMIC DNA]</scope>
    <source>
        <strain evidence="3 4">JCM 30396</strain>
    </source>
</reference>
<dbReference type="Proteomes" id="UP000467148">
    <property type="component" value="Chromosome"/>
</dbReference>
<dbReference type="Gene3D" id="2.60.40.420">
    <property type="entry name" value="Cupredoxins - blue copper proteins"/>
    <property type="match status" value="1"/>
</dbReference>
<dbReference type="AlphaFoldDB" id="A0A7I7T488"/>
<dbReference type="PANTHER" id="PTHR36507:SF1">
    <property type="entry name" value="BLL1555 PROTEIN"/>
    <property type="match status" value="1"/>
</dbReference>
<dbReference type="PROSITE" id="PS51257">
    <property type="entry name" value="PROKAR_LIPOPROTEIN"/>
    <property type="match status" value="1"/>
</dbReference>
<dbReference type="InterPro" id="IPR052721">
    <property type="entry name" value="ET_Amicyanin"/>
</dbReference>
<gene>
    <name evidence="3" type="ORF">MHEL_20330</name>
</gene>
<feature type="domain" description="EfeO-type cupredoxin-like" evidence="2">
    <location>
        <begin position="49"/>
        <end position="126"/>
    </location>
</feature>
<sequence>MTPRILVLSVAILIAAVLLVAACSAGPTSAPSSAPSSASPTAVQAAGPTIAIAAMKFTSPAPVPPGATVTVTNSDGVEHTVTADSGNAFNVEIGEKGTATFTAPTQPGTYAYHCTYHPTMHGQLIVA</sequence>
<feature type="signal peptide" evidence="1">
    <location>
        <begin position="1"/>
        <end position="25"/>
    </location>
</feature>
<proteinExistence type="predicted"/>
<dbReference type="EMBL" id="AP022596">
    <property type="protein sequence ID" value="BBY63790.1"/>
    <property type="molecule type" value="Genomic_DNA"/>
</dbReference>
<accession>A0A7I7T488</accession>
<evidence type="ECO:0000313" key="3">
    <source>
        <dbReference type="EMBL" id="BBY63790.1"/>
    </source>
</evidence>
<evidence type="ECO:0000259" key="2">
    <source>
        <dbReference type="Pfam" id="PF13473"/>
    </source>
</evidence>
<feature type="chain" id="PRO_5039444803" description="EfeO-type cupredoxin-like domain-containing protein" evidence="1">
    <location>
        <begin position="26"/>
        <end position="127"/>
    </location>
</feature>
<dbReference type="SUPFAM" id="SSF49503">
    <property type="entry name" value="Cupredoxins"/>
    <property type="match status" value="1"/>
</dbReference>
<organism evidence="3 4">
    <name type="scientific">Mycolicibacterium helvum</name>
    <dbReference type="NCBI Taxonomy" id="1534349"/>
    <lineage>
        <taxon>Bacteria</taxon>
        <taxon>Bacillati</taxon>
        <taxon>Actinomycetota</taxon>
        <taxon>Actinomycetes</taxon>
        <taxon>Mycobacteriales</taxon>
        <taxon>Mycobacteriaceae</taxon>
        <taxon>Mycolicibacterium</taxon>
    </lineage>
</organism>
<keyword evidence="1" id="KW-0732">Signal</keyword>
<protein>
    <recommendedName>
        <fullName evidence="2">EfeO-type cupredoxin-like domain-containing protein</fullName>
    </recommendedName>
</protein>
<dbReference type="InterPro" id="IPR008972">
    <property type="entry name" value="Cupredoxin"/>
</dbReference>
<keyword evidence="4" id="KW-1185">Reference proteome</keyword>
<dbReference type="KEGG" id="mhev:MHEL_20330"/>
<evidence type="ECO:0000313" key="4">
    <source>
        <dbReference type="Proteomes" id="UP000467148"/>
    </source>
</evidence>
<dbReference type="PANTHER" id="PTHR36507">
    <property type="entry name" value="BLL1555 PROTEIN"/>
    <property type="match status" value="1"/>
</dbReference>
<name>A0A7I7T488_9MYCO</name>